<dbReference type="GO" id="GO:0005783">
    <property type="term" value="C:endoplasmic reticulum"/>
    <property type="evidence" value="ECO:0007669"/>
    <property type="project" value="TreeGrafter"/>
</dbReference>
<keyword evidence="4 6" id="KW-1133">Transmembrane helix</keyword>
<comment type="subcellular location">
    <subcellularLocation>
        <location evidence="1">Membrane</location>
        <topology evidence="1">Multi-pass membrane protein</topology>
    </subcellularLocation>
</comment>
<dbReference type="InterPro" id="IPR001104">
    <property type="entry name" value="3-oxo-5_a-steroid_4-DH_C"/>
</dbReference>
<keyword evidence="5 6" id="KW-0472">Membrane</keyword>
<feature type="transmembrane region" description="Helical" evidence="6">
    <location>
        <begin position="175"/>
        <end position="203"/>
    </location>
</feature>
<evidence type="ECO:0000256" key="6">
    <source>
        <dbReference type="SAM" id="Phobius"/>
    </source>
</evidence>
<dbReference type="Proteomes" id="UP000593562">
    <property type="component" value="Unassembled WGS sequence"/>
</dbReference>
<feature type="transmembrane region" description="Helical" evidence="6">
    <location>
        <begin position="74"/>
        <end position="97"/>
    </location>
</feature>
<protein>
    <submittedName>
        <fullName evidence="8">Polyprenol reductase 2-like</fullName>
    </submittedName>
</protein>
<dbReference type="AlphaFoldDB" id="A0A7J7C649"/>
<evidence type="ECO:0000313" key="9">
    <source>
        <dbReference type="Proteomes" id="UP000593562"/>
    </source>
</evidence>
<comment type="caution">
    <text evidence="8">The sequence shown here is derived from an EMBL/GenBank/DDBJ whole genome shotgun (WGS) entry which is preliminary data.</text>
</comment>
<evidence type="ECO:0000259" key="7">
    <source>
        <dbReference type="Pfam" id="PF02544"/>
    </source>
</evidence>
<dbReference type="EMBL" id="JAAARO010000021">
    <property type="protein sequence ID" value="KAF5729582.1"/>
    <property type="molecule type" value="Genomic_DNA"/>
</dbReference>
<dbReference type="GO" id="GO:0003865">
    <property type="term" value="F:3-oxo-5-alpha-steroid 4-dehydrogenase activity"/>
    <property type="evidence" value="ECO:0007669"/>
    <property type="project" value="TreeGrafter"/>
</dbReference>
<dbReference type="Gene3D" id="1.20.120.1630">
    <property type="match status" value="1"/>
</dbReference>
<evidence type="ECO:0000256" key="3">
    <source>
        <dbReference type="ARBA" id="ARBA00022692"/>
    </source>
</evidence>
<evidence type="ECO:0000256" key="1">
    <source>
        <dbReference type="ARBA" id="ARBA00004141"/>
    </source>
</evidence>
<dbReference type="PANTHER" id="PTHR14624:SF2">
    <property type="entry name" value="POLYPRENOL REDUCTASE"/>
    <property type="match status" value="1"/>
</dbReference>
<dbReference type="UniPathway" id="UPA00378"/>
<dbReference type="GO" id="GO:0016095">
    <property type="term" value="P:polyprenol catabolic process"/>
    <property type="evidence" value="ECO:0007669"/>
    <property type="project" value="TreeGrafter"/>
</dbReference>
<reference evidence="8 9" key="1">
    <citation type="journal article" date="2020" name="Nat. Commun.">
        <title>Genome of Tripterygium wilfordii and identification of cytochrome P450 involved in triptolide biosynthesis.</title>
        <authorList>
            <person name="Tu L."/>
            <person name="Su P."/>
            <person name="Zhang Z."/>
            <person name="Gao L."/>
            <person name="Wang J."/>
            <person name="Hu T."/>
            <person name="Zhou J."/>
            <person name="Zhang Y."/>
            <person name="Zhao Y."/>
            <person name="Liu Y."/>
            <person name="Song Y."/>
            <person name="Tong Y."/>
            <person name="Lu Y."/>
            <person name="Yang J."/>
            <person name="Xu C."/>
            <person name="Jia M."/>
            <person name="Peters R.J."/>
            <person name="Huang L."/>
            <person name="Gao W."/>
        </authorList>
    </citation>
    <scope>NUCLEOTIDE SEQUENCE [LARGE SCALE GENOMIC DNA]</scope>
    <source>
        <strain evidence="9">cv. XIE 37</strain>
        <tissue evidence="8">Leaf</tissue>
    </source>
</reference>
<name>A0A7J7C649_TRIWF</name>
<keyword evidence="3 6" id="KW-0812">Transmembrane</keyword>
<dbReference type="FunCoup" id="A0A7J7C649">
    <property type="interactions" value="2651"/>
</dbReference>
<dbReference type="OrthoDB" id="541710at2759"/>
<dbReference type="InterPro" id="IPR039698">
    <property type="entry name" value="Dfg10/SRD5A3"/>
</dbReference>
<evidence type="ECO:0000256" key="2">
    <source>
        <dbReference type="ARBA" id="ARBA00004922"/>
    </source>
</evidence>
<dbReference type="GO" id="GO:0006488">
    <property type="term" value="P:dolichol-linked oligosaccharide biosynthetic process"/>
    <property type="evidence" value="ECO:0007669"/>
    <property type="project" value="InterPro"/>
</dbReference>
<proteinExistence type="predicted"/>
<accession>A0A7J7C649</accession>
<comment type="pathway">
    <text evidence="2">Protein modification; protein glycosylation.</text>
</comment>
<sequence>MDITRLARGLSVESMEIGLNWSLRVAWIAGIFPLLVASLPSSRLNPLYELLLGFSKRGKIMQSSSYKLSVPQRFFLHFYLLGVAWTTVLLLTTWYYASQVAPLGSESLSLSTAAGHLTGLSHISSLYKSRIHTADKRYKVWVSVFLLLLMEMQVLRRLYETLYVFKYSNSARMHIFGYLMGIFYYTAAPLSLCTSFVLVALNFTLDKLAVLKLAYQGVPSMEFDWWGYLRPLANLGWHQWAGAALFAWGWVHQWRCHAILGSLRKCREQSDEYVIPRGDWFEIVSSPHYLAEIVVYLGLLVASGGTDFTIWLLLGFVVANLAFAAAETHRWYLHKFEDYPSNRRVIFPFVY</sequence>
<dbReference type="PANTHER" id="PTHR14624">
    <property type="entry name" value="DFG10 PROTEIN"/>
    <property type="match status" value="1"/>
</dbReference>
<evidence type="ECO:0000313" key="8">
    <source>
        <dbReference type="EMBL" id="KAF5729582.1"/>
    </source>
</evidence>
<keyword evidence="9" id="KW-1185">Reference proteome</keyword>
<feature type="domain" description="3-oxo-5-alpha-steroid 4-dehydrogenase C-terminal" evidence="7">
    <location>
        <begin position="221"/>
        <end position="351"/>
    </location>
</feature>
<feature type="transmembrane region" description="Helical" evidence="6">
    <location>
        <begin position="21"/>
        <end position="39"/>
    </location>
</feature>
<dbReference type="Pfam" id="PF02544">
    <property type="entry name" value="Steroid_dh"/>
    <property type="match status" value="1"/>
</dbReference>
<dbReference type="PROSITE" id="PS50244">
    <property type="entry name" value="S5A_REDUCTASE"/>
    <property type="match status" value="1"/>
</dbReference>
<dbReference type="GO" id="GO:0016020">
    <property type="term" value="C:membrane"/>
    <property type="evidence" value="ECO:0007669"/>
    <property type="project" value="UniProtKB-SubCell"/>
</dbReference>
<evidence type="ECO:0000256" key="5">
    <source>
        <dbReference type="ARBA" id="ARBA00023136"/>
    </source>
</evidence>
<organism evidence="8 9">
    <name type="scientific">Tripterygium wilfordii</name>
    <name type="common">Thunder God vine</name>
    <dbReference type="NCBI Taxonomy" id="458696"/>
    <lineage>
        <taxon>Eukaryota</taxon>
        <taxon>Viridiplantae</taxon>
        <taxon>Streptophyta</taxon>
        <taxon>Embryophyta</taxon>
        <taxon>Tracheophyta</taxon>
        <taxon>Spermatophyta</taxon>
        <taxon>Magnoliopsida</taxon>
        <taxon>eudicotyledons</taxon>
        <taxon>Gunneridae</taxon>
        <taxon>Pentapetalae</taxon>
        <taxon>rosids</taxon>
        <taxon>fabids</taxon>
        <taxon>Celastrales</taxon>
        <taxon>Celastraceae</taxon>
        <taxon>Tripterygium</taxon>
    </lineage>
</organism>
<gene>
    <name evidence="8" type="ORF">HS088_TW21G01749</name>
</gene>
<feature type="transmembrane region" description="Helical" evidence="6">
    <location>
        <begin position="138"/>
        <end position="155"/>
    </location>
</feature>
<evidence type="ECO:0000256" key="4">
    <source>
        <dbReference type="ARBA" id="ARBA00022989"/>
    </source>
</evidence>
<dbReference type="InParanoid" id="A0A7J7C649"/>